<keyword evidence="1" id="KW-0614">Plasmid</keyword>
<reference evidence="1 2" key="1">
    <citation type="submission" date="2020-02" db="EMBL/GenBank/DDBJ databases">
        <title>Paenibacillus sp. nov., isolated from rhizosphere soil of tomato.</title>
        <authorList>
            <person name="Weon H.-Y."/>
            <person name="Lee S.A."/>
        </authorList>
    </citation>
    <scope>NUCLEOTIDE SEQUENCE [LARGE SCALE GENOMIC DNA]</scope>
    <source>
        <strain evidence="1 2">14171R-81</strain>
        <plasmid evidence="1 2">unnamed1</plasmid>
    </source>
</reference>
<accession>A0A6C0PCV5</accession>
<organism evidence="1 2">
    <name type="scientific">Paenibacillus rhizovicinus</name>
    <dbReference type="NCBI Taxonomy" id="2704463"/>
    <lineage>
        <taxon>Bacteria</taxon>
        <taxon>Bacillati</taxon>
        <taxon>Bacillota</taxon>
        <taxon>Bacilli</taxon>
        <taxon>Bacillales</taxon>
        <taxon>Paenibacillaceae</taxon>
        <taxon>Paenibacillus</taxon>
    </lineage>
</organism>
<dbReference type="AlphaFoldDB" id="A0A6C0PCV5"/>
<geneLocation type="plasmid" evidence="1 2">
    <name>unnamed1</name>
</geneLocation>
<sequence length="170" mass="19239">MEVVKNFTGSKCDVWRAAREFAQTRTIQTEAGVESLSFSVRHQVGWRIWITVIHTEHRAEILLAIAGADSKKGSAKYLSGPIWECKPILAATVEQAEEVFENASEYPQRELLMEAGGICHELISRVNSCESPIREEAGFVFRIQMDEYKGFLDDEWIDEMINVKGRDSNG</sequence>
<name>A0A6C0PCV5_9BACL</name>
<dbReference type="KEGG" id="prz:GZH47_31480"/>
<evidence type="ECO:0000313" key="2">
    <source>
        <dbReference type="Proteomes" id="UP000479114"/>
    </source>
</evidence>
<proteinExistence type="predicted"/>
<evidence type="ECO:0000313" key="1">
    <source>
        <dbReference type="EMBL" id="QHW35422.1"/>
    </source>
</evidence>
<keyword evidence="2" id="KW-1185">Reference proteome</keyword>
<dbReference type="EMBL" id="CP048287">
    <property type="protein sequence ID" value="QHW35422.1"/>
    <property type="molecule type" value="Genomic_DNA"/>
</dbReference>
<protein>
    <submittedName>
        <fullName evidence="1">Uncharacterized protein</fullName>
    </submittedName>
</protein>
<dbReference type="RefSeq" id="WP_162645569.1">
    <property type="nucleotide sequence ID" value="NZ_CP048287.1"/>
</dbReference>
<dbReference type="Proteomes" id="UP000479114">
    <property type="component" value="Plasmid unnamed1"/>
</dbReference>
<gene>
    <name evidence="1" type="ORF">GZH47_31480</name>
</gene>